<sequence>MGRSATRQKDMARRLGDNEQEAARLSELAPSGWVLAFNYTPFGPELMDSTFPQSWQQVYGTGSIFMHDPGAHLAPAHPTAGSSANPQVTSGSAPDLGPT</sequence>
<dbReference type="EMBL" id="CP030239">
    <property type="protein sequence ID" value="AWX92611.1"/>
    <property type="molecule type" value="Genomic_DNA"/>
</dbReference>
<organism evidence="2 3">
    <name type="scientific">Paracoccus mutanolyticus</name>
    <dbReference type="NCBI Taxonomy" id="1499308"/>
    <lineage>
        <taxon>Bacteria</taxon>
        <taxon>Pseudomonadati</taxon>
        <taxon>Pseudomonadota</taxon>
        <taxon>Alphaproteobacteria</taxon>
        <taxon>Rhodobacterales</taxon>
        <taxon>Paracoccaceae</taxon>
        <taxon>Paracoccus</taxon>
    </lineage>
</organism>
<evidence type="ECO:0000313" key="2">
    <source>
        <dbReference type="EMBL" id="AWX92611.1"/>
    </source>
</evidence>
<feature type="region of interest" description="Disordered" evidence="1">
    <location>
        <begin position="67"/>
        <end position="99"/>
    </location>
</feature>
<protein>
    <submittedName>
        <fullName evidence="2">Uncharacterized protein</fullName>
    </submittedName>
</protein>
<feature type="compositionally biased region" description="Polar residues" evidence="1">
    <location>
        <begin position="80"/>
        <end position="92"/>
    </location>
</feature>
<accession>A0ABM6WPY2</accession>
<dbReference type="RefSeq" id="WP_112887477.1">
    <property type="nucleotide sequence ID" value="NZ_CP030239.1"/>
</dbReference>
<evidence type="ECO:0000256" key="1">
    <source>
        <dbReference type="SAM" id="MobiDB-lite"/>
    </source>
</evidence>
<proteinExistence type="predicted"/>
<keyword evidence="3" id="KW-1185">Reference proteome</keyword>
<evidence type="ECO:0000313" key="3">
    <source>
        <dbReference type="Proteomes" id="UP000249922"/>
    </source>
</evidence>
<name>A0ABM6WPY2_9RHOB</name>
<dbReference type="Proteomes" id="UP000249922">
    <property type="component" value="Chromosome"/>
</dbReference>
<reference evidence="2 3" key="1">
    <citation type="submission" date="2018-06" db="EMBL/GenBank/DDBJ databases">
        <title>Complete genome sequence of Paracoccus mutanolyticus strain RSP-02 isolated from cellulosic waste.</title>
        <authorList>
            <person name="Amrutha R.N."/>
            <person name="Shrivastav A."/>
            <person name="Buddana S.K."/>
            <person name="Deshpande U."/>
            <person name="Prakasham R.S."/>
        </authorList>
    </citation>
    <scope>NUCLEOTIDE SEQUENCE [LARGE SCALE GENOMIC DNA]</scope>
    <source>
        <strain evidence="2 3">RSP-02</strain>
    </source>
</reference>
<gene>
    <name evidence="2" type="ORF">DPM13_03670</name>
</gene>